<dbReference type="EMBL" id="JAMDGZ010000038">
    <property type="protein sequence ID" value="MDD1015493.1"/>
    <property type="molecule type" value="Genomic_DNA"/>
</dbReference>
<evidence type="ECO:0000313" key="2">
    <source>
        <dbReference type="Proteomes" id="UP001148184"/>
    </source>
</evidence>
<evidence type="ECO:0000313" key="1">
    <source>
        <dbReference type="EMBL" id="MDD1015493.1"/>
    </source>
</evidence>
<proteinExistence type="predicted"/>
<dbReference type="RefSeq" id="WP_273894204.1">
    <property type="nucleotide sequence ID" value="NZ_JAMDGP010000087.1"/>
</dbReference>
<sequence>MKFKDGDRIKVKPHLWWPNGGVGVVSLPPDFVKEALGGEVGFTSAQRTIAGKERVITSAWVNFDEPAMDYSGDGPYIGGEVSIEHLEPI</sequence>
<protein>
    <submittedName>
        <fullName evidence="1">Uncharacterized protein</fullName>
    </submittedName>
</protein>
<reference evidence="1 2" key="1">
    <citation type="submission" date="2022-05" db="EMBL/GenBank/DDBJ databases">
        <title>Novel Pseudomonas spp. Isolated from a Rainbow Trout Aquaculture Facility.</title>
        <authorList>
            <person name="Testerman T."/>
            <person name="Graf J."/>
        </authorList>
    </citation>
    <scope>NUCLEOTIDE SEQUENCE [LARGE SCALE GENOMIC DNA]</scope>
    <source>
        <strain evidence="1 2">ID1025</strain>
    </source>
</reference>
<keyword evidence="2" id="KW-1185">Reference proteome</keyword>
<dbReference type="Proteomes" id="UP001148184">
    <property type="component" value="Unassembled WGS sequence"/>
</dbReference>
<organism evidence="1 2">
    <name type="scientific">Pseudomonas rubra</name>
    <dbReference type="NCBI Taxonomy" id="2942627"/>
    <lineage>
        <taxon>Bacteria</taxon>
        <taxon>Pseudomonadati</taxon>
        <taxon>Pseudomonadota</taxon>
        <taxon>Gammaproteobacteria</taxon>
        <taxon>Pseudomonadales</taxon>
        <taxon>Pseudomonadaceae</taxon>
        <taxon>Pseudomonas</taxon>
    </lineage>
</organism>
<name>A0ABT5PB06_9PSED</name>
<comment type="caution">
    <text evidence="1">The sequence shown here is derived from an EMBL/GenBank/DDBJ whole genome shotgun (WGS) entry which is preliminary data.</text>
</comment>
<gene>
    <name evidence="1" type="ORF">M5G17_17625</name>
</gene>
<accession>A0ABT5PB06</accession>